<evidence type="ECO:0000256" key="2">
    <source>
        <dbReference type="ARBA" id="ARBA00023242"/>
    </source>
</evidence>
<dbReference type="GO" id="GO:0006351">
    <property type="term" value="P:DNA-templated transcription"/>
    <property type="evidence" value="ECO:0007669"/>
    <property type="project" value="InterPro"/>
</dbReference>
<dbReference type="eggNOG" id="ENOG502SJR6">
    <property type="taxonomic scope" value="Eukaryota"/>
</dbReference>
<dbReference type="AlphaFoldDB" id="M2XL69"/>
<evidence type="ECO:0000313" key="4">
    <source>
        <dbReference type="EMBL" id="EME43227.1"/>
    </source>
</evidence>
<dbReference type="STRING" id="675120.M2XL69"/>
<dbReference type="Proteomes" id="UP000016933">
    <property type="component" value="Unassembled WGS sequence"/>
</dbReference>
<evidence type="ECO:0000259" key="3">
    <source>
        <dbReference type="SMART" id="SM00906"/>
    </source>
</evidence>
<dbReference type="PANTHER" id="PTHR31001:SF40">
    <property type="entry name" value="ZN(II)2CYS6 TRANSCRIPTION FACTOR (EUROFUNG)"/>
    <property type="match status" value="1"/>
</dbReference>
<protein>
    <recommendedName>
        <fullName evidence="3">Xylanolytic transcriptional activator regulatory domain-containing protein</fullName>
    </recommendedName>
</protein>
<comment type="subcellular location">
    <subcellularLocation>
        <location evidence="1">Nucleus</location>
    </subcellularLocation>
</comment>
<dbReference type="InterPro" id="IPR007219">
    <property type="entry name" value="XnlR_reg_dom"/>
</dbReference>
<dbReference type="PANTHER" id="PTHR31001">
    <property type="entry name" value="UNCHARACTERIZED TRANSCRIPTIONAL REGULATORY PROTEIN"/>
    <property type="match status" value="1"/>
</dbReference>
<feature type="domain" description="Xylanolytic transcriptional activator regulatory" evidence="3">
    <location>
        <begin position="221"/>
        <end position="295"/>
    </location>
</feature>
<accession>M2XL69</accession>
<reference evidence="4 5" key="2">
    <citation type="journal article" date="2012" name="PLoS Pathog.">
        <title>Diverse lifestyles and strategies of plant pathogenesis encoded in the genomes of eighteen Dothideomycetes fungi.</title>
        <authorList>
            <person name="Ohm R.A."/>
            <person name="Feau N."/>
            <person name="Henrissat B."/>
            <person name="Schoch C.L."/>
            <person name="Horwitz B.A."/>
            <person name="Barry K.W."/>
            <person name="Condon B.J."/>
            <person name="Copeland A.C."/>
            <person name="Dhillon B."/>
            <person name="Glaser F."/>
            <person name="Hesse C.N."/>
            <person name="Kosti I."/>
            <person name="LaButti K."/>
            <person name="Lindquist E.A."/>
            <person name="Lucas S."/>
            <person name="Salamov A.A."/>
            <person name="Bradshaw R.E."/>
            <person name="Ciuffetti L."/>
            <person name="Hamelin R.C."/>
            <person name="Kema G.H.J."/>
            <person name="Lawrence C."/>
            <person name="Scott J.A."/>
            <person name="Spatafora J.W."/>
            <person name="Turgeon B.G."/>
            <person name="de Wit P.J.G.M."/>
            <person name="Zhong S."/>
            <person name="Goodwin S.B."/>
            <person name="Grigoriev I.V."/>
        </authorList>
    </citation>
    <scope>NUCLEOTIDE SEQUENCE [LARGE SCALE GENOMIC DNA]</scope>
    <source>
        <strain evidence="5">NZE10 / CBS 128990</strain>
    </source>
</reference>
<dbReference type="CDD" id="cd12148">
    <property type="entry name" value="fungal_TF_MHR"/>
    <property type="match status" value="1"/>
</dbReference>
<proteinExistence type="predicted"/>
<dbReference type="OMA" id="QISWRYY"/>
<dbReference type="GO" id="GO:0005634">
    <property type="term" value="C:nucleus"/>
    <property type="evidence" value="ECO:0007669"/>
    <property type="project" value="UniProtKB-SubCell"/>
</dbReference>
<gene>
    <name evidence="4" type="ORF">DOTSEDRAFT_72573</name>
</gene>
<evidence type="ECO:0000256" key="1">
    <source>
        <dbReference type="ARBA" id="ARBA00004123"/>
    </source>
</evidence>
<dbReference type="GO" id="GO:0003677">
    <property type="term" value="F:DNA binding"/>
    <property type="evidence" value="ECO:0007669"/>
    <property type="project" value="InterPro"/>
</dbReference>
<dbReference type="InterPro" id="IPR050613">
    <property type="entry name" value="Sec_Metabolite_Reg"/>
</dbReference>
<reference evidence="5" key="1">
    <citation type="journal article" date="2012" name="PLoS Genet.">
        <title>The genomes of the fungal plant pathogens Cladosporium fulvum and Dothistroma septosporum reveal adaptation to different hosts and lifestyles but also signatures of common ancestry.</title>
        <authorList>
            <person name="de Wit P.J.G.M."/>
            <person name="van der Burgt A."/>
            <person name="Oekmen B."/>
            <person name="Stergiopoulos I."/>
            <person name="Abd-Elsalam K.A."/>
            <person name="Aerts A.L."/>
            <person name="Bahkali A.H."/>
            <person name="Beenen H.G."/>
            <person name="Chettri P."/>
            <person name="Cox M.P."/>
            <person name="Datema E."/>
            <person name="de Vries R.P."/>
            <person name="Dhillon B."/>
            <person name="Ganley A.R."/>
            <person name="Griffiths S.A."/>
            <person name="Guo Y."/>
            <person name="Hamelin R.C."/>
            <person name="Henrissat B."/>
            <person name="Kabir M.S."/>
            <person name="Jashni M.K."/>
            <person name="Kema G."/>
            <person name="Klaubauf S."/>
            <person name="Lapidus A."/>
            <person name="Levasseur A."/>
            <person name="Lindquist E."/>
            <person name="Mehrabi R."/>
            <person name="Ohm R.A."/>
            <person name="Owen T.J."/>
            <person name="Salamov A."/>
            <person name="Schwelm A."/>
            <person name="Schijlen E."/>
            <person name="Sun H."/>
            <person name="van den Burg H.A."/>
            <person name="van Ham R.C.H.J."/>
            <person name="Zhang S."/>
            <person name="Goodwin S.B."/>
            <person name="Grigoriev I.V."/>
            <person name="Collemare J."/>
            <person name="Bradshaw R.E."/>
        </authorList>
    </citation>
    <scope>NUCLEOTIDE SEQUENCE [LARGE SCALE GENOMIC DNA]</scope>
    <source>
        <strain evidence="5">NZE10 / CBS 128990</strain>
    </source>
</reference>
<dbReference type="EMBL" id="KB446540">
    <property type="protein sequence ID" value="EME43227.1"/>
    <property type="molecule type" value="Genomic_DNA"/>
</dbReference>
<organism evidence="4 5">
    <name type="scientific">Dothistroma septosporum (strain NZE10 / CBS 128990)</name>
    <name type="common">Red band needle blight fungus</name>
    <name type="synonym">Mycosphaerella pini</name>
    <dbReference type="NCBI Taxonomy" id="675120"/>
    <lineage>
        <taxon>Eukaryota</taxon>
        <taxon>Fungi</taxon>
        <taxon>Dikarya</taxon>
        <taxon>Ascomycota</taxon>
        <taxon>Pezizomycotina</taxon>
        <taxon>Dothideomycetes</taxon>
        <taxon>Dothideomycetidae</taxon>
        <taxon>Mycosphaerellales</taxon>
        <taxon>Mycosphaerellaceae</taxon>
        <taxon>Dothistroma</taxon>
    </lineage>
</organism>
<evidence type="ECO:0000313" key="5">
    <source>
        <dbReference type="Proteomes" id="UP000016933"/>
    </source>
</evidence>
<dbReference type="HOGENOM" id="CLU_013296_2_1_1"/>
<name>M2XL69_DOTSN</name>
<dbReference type="Pfam" id="PF04082">
    <property type="entry name" value="Fungal_trans"/>
    <property type="match status" value="1"/>
</dbReference>
<sequence>MGESTTTAVIAELNSSLGIYVSEDLIAPKSACISDAGARGGAEVLSFFQDTDLLKMFLEKWFALVDGYIMFRPVYRIWYDGLVSFMSRVANAKYDPLRMMEKHALHIWRNSQQPLRCNANMSAKEWALQATGDNLRWETLGLLLSIVGGVAALLPAWHPVFKTDPSGLHEKARFAKRTLYLQNVCTDLSKKCGSRNDLVACLLYERVLMIAYVHGDTASEVWTSFGEACDTAVLMGLHLETRLDAHTPFFLCELRLRLFNVIYSMDKFLATFLGRPPHISYRYAVVQVPHDLSDEEVCMDTADRQAALNRTVGTWTTTGRPHRSTWRKALSLRHLLREDVLEIVIGPHSTDLQARCDYVRAQEKEAIAAMPAFARIEPEELVTNLKRDPNFVMVGRGIEWRPFDVLNLFAIHCGIRHADFLMERAMVNKQKADPAGLFTASRSLLTLVLKLVGIKDYLSEFVLEIADALAFYAVPPAGVLAMELLRRDQINDPYDDFPRSEILQQLAVLTPALEAVNPDEGNHALCTMGLNAIRKVLDRLLSKPRTPAAVDTTHAFMDNAFGANFGNDADFLQWLGNIDFEADTWLDPVVDVARCDTAVDVTMHTASVLASLTDADDRRKHTALTNDTGLDLWNNRSLPNAP</sequence>
<dbReference type="OrthoDB" id="4898680at2759"/>
<dbReference type="SMART" id="SM00906">
    <property type="entry name" value="Fungal_trans"/>
    <property type="match status" value="1"/>
</dbReference>
<keyword evidence="2" id="KW-0539">Nucleus</keyword>
<dbReference type="GO" id="GO:0008270">
    <property type="term" value="F:zinc ion binding"/>
    <property type="evidence" value="ECO:0007669"/>
    <property type="project" value="InterPro"/>
</dbReference>
<keyword evidence="5" id="KW-1185">Reference proteome</keyword>